<dbReference type="AlphaFoldDB" id="A0A7W7YGX2"/>
<comment type="caution">
    <text evidence="1">The sequence shown here is derived from an EMBL/GenBank/DDBJ whole genome shotgun (WGS) entry which is preliminary data.</text>
</comment>
<gene>
    <name evidence="1" type="ORF">HNQ65_005268</name>
</gene>
<organism evidence="1 2">
    <name type="scientific">Prosthecobacter vanneervenii</name>
    <dbReference type="NCBI Taxonomy" id="48466"/>
    <lineage>
        <taxon>Bacteria</taxon>
        <taxon>Pseudomonadati</taxon>
        <taxon>Verrucomicrobiota</taxon>
        <taxon>Verrucomicrobiia</taxon>
        <taxon>Verrucomicrobiales</taxon>
        <taxon>Verrucomicrobiaceae</taxon>
        <taxon>Prosthecobacter</taxon>
    </lineage>
</organism>
<sequence>MESNTIRSSSPKTGYSATVEMFLDIGGVHHDISHMGPDFIILAESTNCPPCDGIVGLVVDGRLKQWTVRLPDGISTGTSRVRTAKAA</sequence>
<dbReference type="Proteomes" id="UP000590740">
    <property type="component" value="Unassembled WGS sequence"/>
</dbReference>
<evidence type="ECO:0000313" key="1">
    <source>
        <dbReference type="EMBL" id="MBB5035655.1"/>
    </source>
</evidence>
<name>A0A7W7YGX2_9BACT</name>
<dbReference type="EMBL" id="JACHIG010000022">
    <property type="protein sequence ID" value="MBB5035655.1"/>
    <property type="molecule type" value="Genomic_DNA"/>
</dbReference>
<proteinExistence type="predicted"/>
<keyword evidence="2" id="KW-1185">Reference proteome</keyword>
<protein>
    <submittedName>
        <fullName evidence="1">Uncharacterized protein</fullName>
    </submittedName>
</protein>
<accession>A0A7W7YGX2</accession>
<reference evidence="1 2" key="1">
    <citation type="submission" date="2020-08" db="EMBL/GenBank/DDBJ databases">
        <title>Genomic Encyclopedia of Type Strains, Phase IV (KMG-IV): sequencing the most valuable type-strain genomes for metagenomic binning, comparative biology and taxonomic classification.</title>
        <authorList>
            <person name="Goeker M."/>
        </authorList>
    </citation>
    <scope>NUCLEOTIDE SEQUENCE [LARGE SCALE GENOMIC DNA]</scope>
    <source>
        <strain evidence="1 2">DSM 12252</strain>
    </source>
</reference>
<dbReference type="RefSeq" id="WP_184344669.1">
    <property type="nucleotide sequence ID" value="NZ_JACHIG010000022.1"/>
</dbReference>
<evidence type="ECO:0000313" key="2">
    <source>
        <dbReference type="Proteomes" id="UP000590740"/>
    </source>
</evidence>